<evidence type="ECO:0000313" key="4">
    <source>
        <dbReference type="Proteomes" id="UP000321534"/>
    </source>
</evidence>
<feature type="domain" description="AB hydrolase-1" evidence="2">
    <location>
        <begin position="100"/>
        <end position="212"/>
    </location>
</feature>
<dbReference type="Proteomes" id="UP000321534">
    <property type="component" value="Unassembled WGS sequence"/>
</dbReference>
<dbReference type="Pfam" id="PF00561">
    <property type="entry name" value="Abhydrolase_1"/>
    <property type="match status" value="1"/>
</dbReference>
<dbReference type="InterPro" id="IPR029058">
    <property type="entry name" value="AB_hydrolase_fold"/>
</dbReference>
<dbReference type="PANTHER" id="PTHR37946:SF1">
    <property type="entry name" value="SLL1969 PROTEIN"/>
    <property type="match status" value="1"/>
</dbReference>
<evidence type="ECO:0000259" key="2">
    <source>
        <dbReference type="Pfam" id="PF00561"/>
    </source>
</evidence>
<keyword evidence="4" id="KW-1185">Reference proteome</keyword>
<evidence type="ECO:0000256" key="1">
    <source>
        <dbReference type="SAM" id="MobiDB-lite"/>
    </source>
</evidence>
<dbReference type="InterPro" id="IPR000073">
    <property type="entry name" value="AB_hydrolase_1"/>
</dbReference>
<dbReference type="EMBL" id="BJYX01000006">
    <property type="protein sequence ID" value="GEO29744.1"/>
    <property type="molecule type" value="Genomic_DNA"/>
</dbReference>
<sequence length="331" mass="35086">MALAARAATTPRQAGTSTGVARRPRAFLAAVGEVAGALLTPTGLAGAALEASWMGLHLGLYPLGLLGPRASDRRHGYRLGHLPPSQRGLAIQNVEAAETPILLVHGMVDNRSIFTVLRRGLVRRGFGRIETINYSIFTGDVRAAAADLGAEVERIVEETGYERIHVIGHSMGGLIARYYVTRLGGDQHVHTLVTLGTPHQGSYLAYTWNNGLTRQLRPGSALMKELAAPVAECQTRFLVYWSDLDQVVVPQHNAALHHPDLNVHNVALHGVGHMSLPITSSVVHGISTALAHLDTSGATVTPGVSSLGSRRASAVRKPRTGSPAGRVDPAG</sequence>
<protein>
    <submittedName>
        <fullName evidence="3">Lipase</fullName>
    </submittedName>
</protein>
<dbReference type="AlphaFoldDB" id="A0A512CZV8"/>
<name>A0A512CZV8_9MICO</name>
<dbReference type="RefSeq" id="WP_246111211.1">
    <property type="nucleotide sequence ID" value="NZ_BAAARO010000013.1"/>
</dbReference>
<accession>A0A512CZV8</accession>
<proteinExistence type="predicted"/>
<feature type="region of interest" description="Disordered" evidence="1">
    <location>
        <begin position="300"/>
        <end position="331"/>
    </location>
</feature>
<organism evidence="3 4">
    <name type="scientific">Terrabacter aerolatus</name>
    <dbReference type="NCBI Taxonomy" id="422442"/>
    <lineage>
        <taxon>Bacteria</taxon>
        <taxon>Bacillati</taxon>
        <taxon>Actinomycetota</taxon>
        <taxon>Actinomycetes</taxon>
        <taxon>Micrococcales</taxon>
        <taxon>Intrasporangiaceae</taxon>
        <taxon>Terrabacter</taxon>
    </lineage>
</organism>
<dbReference type="GO" id="GO:0003824">
    <property type="term" value="F:catalytic activity"/>
    <property type="evidence" value="ECO:0007669"/>
    <property type="project" value="UniProtKB-ARBA"/>
</dbReference>
<dbReference type="Gene3D" id="3.40.50.1820">
    <property type="entry name" value="alpha/beta hydrolase"/>
    <property type="match status" value="1"/>
</dbReference>
<reference evidence="3 4" key="1">
    <citation type="submission" date="2019-07" db="EMBL/GenBank/DDBJ databases">
        <title>Whole genome shotgun sequence of Terrabacter aerolatus NBRC 106305.</title>
        <authorList>
            <person name="Hosoyama A."/>
            <person name="Uohara A."/>
            <person name="Ohji S."/>
            <person name="Ichikawa N."/>
        </authorList>
    </citation>
    <scope>NUCLEOTIDE SEQUENCE [LARGE SCALE GENOMIC DNA]</scope>
    <source>
        <strain evidence="3 4">NBRC 106305</strain>
    </source>
</reference>
<comment type="caution">
    <text evidence="3">The sequence shown here is derived from an EMBL/GenBank/DDBJ whole genome shotgun (WGS) entry which is preliminary data.</text>
</comment>
<evidence type="ECO:0000313" key="3">
    <source>
        <dbReference type="EMBL" id="GEO29744.1"/>
    </source>
</evidence>
<dbReference type="PANTHER" id="PTHR37946">
    <property type="entry name" value="SLL1969 PROTEIN"/>
    <property type="match status" value="1"/>
</dbReference>
<dbReference type="SUPFAM" id="SSF53474">
    <property type="entry name" value="alpha/beta-Hydrolases"/>
    <property type="match status" value="1"/>
</dbReference>
<gene>
    <name evidence="3" type="ORF">TAE01_15540</name>
</gene>